<dbReference type="PANTHER" id="PTHR11669:SF8">
    <property type="entry name" value="DNA POLYMERASE III SUBUNIT DELTA"/>
    <property type="match status" value="1"/>
</dbReference>
<proteinExistence type="predicted"/>
<evidence type="ECO:0000313" key="4">
    <source>
        <dbReference type="EMBL" id="MBW7570677.1"/>
    </source>
</evidence>
<keyword evidence="5" id="KW-1185">Reference proteome</keyword>
<evidence type="ECO:0000256" key="3">
    <source>
        <dbReference type="ARBA" id="ARBA00049244"/>
    </source>
</evidence>
<dbReference type="InterPro" id="IPR050238">
    <property type="entry name" value="DNA_Rep/Repair_Clamp_Loader"/>
</dbReference>
<name>A0ABS7DHW4_9GAMM</name>
<dbReference type="SUPFAM" id="SSF52540">
    <property type="entry name" value="P-loop containing nucleoside triphosphate hydrolases"/>
    <property type="match status" value="1"/>
</dbReference>
<evidence type="ECO:0000256" key="2">
    <source>
        <dbReference type="ARBA" id="ARBA00022932"/>
    </source>
</evidence>
<keyword evidence="2" id="KW-0548">Nucleotidyltransferase</keyword>
<dbReference type="RefSeq" id="WP_219937899.1">
    <property type="nucleotide sequence ID" value="NZ_JAGFNY010000025.1"/>
</dbReference>
<dbReference type="Proteomes" id="UP000731465">
    <property type="component" value="Unassembled WGS sequence"/>
</dbReference>
<dbReference type="Gene3D" id="3.40.50.300">
    <property type="entry name" value="P-loop containing nucleotide triphosphate hydrolases"/>
    <property type="match status" value="1"/>
</dbReference>
<sequence>MFESWLLNNYNQFKQSLSLNHTANSIIIAGDPSLGISKLVLKIASLYLCSDRIENEQCNNCKSCQLLQAEENPTHPDLLFLLPSGANSKEKSEDNESSSVEPVTHSIEDFINDMDYDLNHLETFQTGGVRQIRVEDVKSFCDWIMQGSVLANGKVAVISNAHLLNESSANALLKTFEEPPADTLIVLVTKSFDELPATILSRAMKMQVKSVLGDEAKRFLQYHYKDEYDEGRAEIALTLANNSPYKAIALYNQGLDLKCSCIISLIDDVYSGKKSENELIQALESTQEQQRYMILKEFILELLKYKARISIDNLPFMKKVNAASLGSIRAEVLFRASDAVEDLKPVKTGIPQRAPNSVLRSFVELLLSGRN</sequence>
<dbReference type="EC" id="2.7.7.7" evidence="1"/>
<keyword evidence="2" id="KW-0239">DNA-directed DNA polymerase</keyword>
<organism evidence="4 5">
    <name type="scientific">Succinivibrio faecicola</name>
    <dbReference type="NCBI Taxonomy" id="2820300"/>
    <lineage>
        <taxon>Bacteria</taxon>
        <taxon>Pseudomonadati</taxon>
        <taxon>Pseudomonadota</taxon>
        <taxon>Gammaproteobacteria</taxon>
        <taxon>Aeromonadales</taxon>
        <taxon>Succinivibrionaceae</taxon>
        <taxon>Succinivibrio</taxon>
    </lineage>
</organism>
<protein>
    <recommendedName>
        <fullName evidence="1">DNA-directed DNA polymerase</fullName>
        <ecNumber evidence="1">2.7.7.7</ecNumber>
    </recommendedName>
</protein>
<reference evidence="4 5" key="1">
    <citation type="submission" date="2021-03" db="EMBL/GenBank/DDBJ databases">
        <title>Succinivibrio sp. nov. isolated from feces of cow.</title>
        <authorList>
            <person name="Choi J.-Y."/>
        </authorList>
    </citation>
    <scope>NUCLEOTIDE SEQUENCE [LARGE SCALE GENOMIC DNA]</scope>
    <source>
        <strain evidence="4 5">AGMB01872</strain>
    </source>
</reference>
<evidence type="ECO:0000256" key="1">
    <source>
        <dbReference type="ARBA" id="ARBA00012417"/>
    </source>
</evidence>
<keyword evidence="2" id="KW-0808">Transferase</keyword>
<dbReference type="PANTHER" id="PTHR11669">
    <property type="entry name" value="REPLICATION FACTOR C / DNA POLYMERASE III GAMMA-TAU SUBUNIT"/>
    <property type="match status" value="1"/>
</dbReference>
<dbReference type="InterPro" id="IPR027417">
    <property type="entry name" value="P-loop_NTPase"/>
</dbReference>
<gene>
    <name evidence="4" type="ORF">J5V48_07200</name>
</gene>
<dbReference type="Pfam" id="PF13177">
    <property type="entry name" value="DNA_pol3_delta2"/>
    <property type="match status" value="1"/>
</dbReference>
<dbReference type="EMBL" id="JAGFNY010000025">
    <property type="protein sequence ID" value="MBW7570677.1"/>
    <property type="molecule type" value="Genomic_DNA"/>
</dbReference>
<evidence type="ECO:0000313" key="5">
    <source>
        <dbReference type="Proteomes" id="UP000731465"/>
    </source>
</evidence>
<comment type="caution">
    <text evidence="4">The sequence shown here is derived from an EMBL/GenBank/DDBJ whole genome shotgun (WGS) entry which is preliminary data.</text>
</comment>
<accession>A0ABS7DHW4</accession>
<comment type="catalytic activity">
    <reaction evidence="3">
        <text>DNA(n) + a 2'-deoxyribonucleoside 5'-triphosphate = DNA(n+1) + diphosphate</text>
        <dbReference type="Rhea" id="RHEA:22508"/>
        <dbReference type="Rhea" id="RHEA-COMP:17339"/>
        <dbReference type="Rhea" id="RHEA-COMP:17340"/>
        <dbReference type="ChEBI" id="CHEBI:33019"/>
        <dbReference type="ChEBI" id="CHEBI:61560"/>
        <dbReference type="ChEBI" id="CHEBI:173112"/>
        <dbReference type="EC" id="2.7.7.7"/>
    </reaction>
</comment>